<dbReference type="GO" id="GO:0080120">
    <property type="term" value="P:CAAX-box protein maturation"/>
    <property type="evidence" value="ECO:0007669"/>
    <property type="project" value="UniProtKB-ARBA"/>
</dbReference>
<proteinExistence type="predicted"/>
<dbReference type="AlphaFoldDB" id="A0A328VGD4"/>
<dbReference type="InterPro" id="IPR003675">
    <property type="entry name" value="Rce1/LyrA-like_dom"/>
</dbReference>
<evidence type="ECO:0000313" key="4">
    <source>
        <dbReference type="Proteomes" id="UP000248706"/>
    </source>
</evidence>
<gene>
    <name evidence="3" type="ORF">A4R35_10170</name>
</gene>
<evidence type="ECO:0000313" key="3">
    <source>
        <dbReference type="EMBL" id="RAQ95901.1"/>
    </source>
</evidence>
<evidence type="ECO:0000256" key="1">
    <source>
        <dbReference type="SAM" id="Phobius"/>
    </source>
</evidence>
<accession>A0A328VGD4</accession>
<comment type="caution">
    <text evidence="3">The sequence shown here is derived from an EMBL/GenBank/DDBJ whole genome shotgun (WGS) entry which is preliminary data.</text>
</comment>
<name>A0A328VGD4_9CHLR</name>
<dbReference type="Proteomes" id="UP000248706">
    <property type="component" value="Unassembled WGS sequence"/>
</dbReference>
<evidence type="ECO:0000259" key="2">
    <source>
        <dbReference type="Pfam" id="PF02517"/>
    </source>
</evidence>
<dbReference type="OrthoDB" id="5194307at2"/>
<dbReference type="RefSeq" id="WP_112429033.1">
    <property type="nucleotide sequence ID" value="NZ_MCIF01000002.1"/>
</dbReference>
<feature type="transmembrane region" description="Helical" evidence="1">
    <location>
        <begin position="95"/>
        <end position="118"/>
    </location>
</feature>
<sequence>MSPTPLAALSALGWILAALLLQYVLCRRLIMATARHLAEQLPLSFHYPTRDVALTLAVAGAGLTALGIAWAVSWANGENLLSLFTEHLLPLQLPIGILLGLGEASVSMLLSSLALAVFRPWRQRQIGPDLINELRTIGRAGWVRAYRQTLQIWPAPLGWASIALALLGEELLFRGLAVRLLAPEGFPFALVASTFLFVAVQAQGMPSWFSALPAMCGALVIGPINAWLFMTVPNILPLEIAHLTFFCSHDFIISPLRCS</sequence>
<organism evidence="3 4">
    <name type="scientific">Thermogemmatispora tikiterensis</name>
    <dbReference type="NCBI Taxonomy" id="1825093"/>
    <lineage>
        <taxon>Bacteria</taxon>
        <taxon>Bacillati</taxon>
        <taxon>Chloroflexota</taxon>
        <taxon>Ktedonobacteria</taxon>
        <taxon>Thermogemmatisporales</taxon>
        <taxon>Thermogemmatisporaceae</taxon>
        <taxon>Thermogemmatispora</taxon>
    </lineage>
</organism>
<reference evidence="3 4" key="1">
    <citation type="submission" date="2016-08" db="EMBL/GenBank/DDBJ databases">
        <title>Analysis of Carbohydrate Active Enzymes in Thermogemmatispora T81 Reveals Carbohydrate Degradation Ability.</title>
        <authorList>
            <person name="Tomazini A."/>
            <person name="Lal S."/>
            <person name="Stott M."/>
            <person name="Henrissat B."/>
            <person name="Polikarpov I."/>
            <person name="Sparling R."/>
            <person name="Levin D.B."/>
        </authorList>
    </citation>
    <scope>NUCLEOTIDE SEQUENCE [LARGE SCALE GENOMIC DNA]</scope>
    <source>
        <strain evidence="3 4">T81</strain>
    </source>
</reference>
<keyword evidence="4" id="KW-1185">Reference proteome</keyword>
<feature type="transmembrane region" description="Helical" evidence="1">
    <location>
        <begin position="150"/>
        <end position="168"/>
    </location>
</feature>
<feature type="transmembrane region" description="Helical" evidence="1">
    <location>
        <begin position="6"/>
        <end position="26"/>
    </location>
</feature>
<feature type="domain" description="CAAX prenyl protease 2/Lysostaphin resistance protein A-like" evidence="2">
    <location>
        <begin position="153"/>
        <end position="244"/>
    </location>
</feature>
<dbReference type="GO" id="GO:0004175">
    <property type="term" value="F:endopeptidase activity"/>
    <property type="evidence" value="ECO:0007669"/>
    <property type="project" value="UniProtKB-ARBA"/>
</dbReference>
<feature type="transmembrane region" description="Helical" evidence="1">
    <location>
        <begin position="180"/>
        <end position="200"/>
    </location>
</feature>
<dbReference type="Pfam" id="PF02517">
    <property type="entry name" value="Rce1-like"/>
    <property type="match status" value="1"/>
</dbReference>
<dbReference type="EMBL" id="MCIF01000002">
    <property type="protein sequence ID" value="RAQ95901.1"/>
    <property type="molecule type" value="Genomic_DNA"/>
</dbReference>
<keyword evidence="1" id="KW-1133">Transmembrane helix</keyword>
<keyword evidence="1" id="KW-0812">Transmembrane</keyword>
<keyword evidence="1" id="KW-0472">Membrane</keyword>
<feature type="transmembrane region" description="Helical" evidence="1">
    <location>
        <begin position="52"/>
        <end position="75"/>
    </location>
</feature>
<feature type="transmembrane region" description="Helical" evidence="1">
    <location>
        <begin position="207"/>
        <end position="229"/>
    </location>
</feature>
<protein>
    <recommendedName>
        <fullName evidence="2">CAAX prenyl protease 2/Lysostaphin resistance protein A-like domain-containing protein</fullName>
    </recommendedName>
</protein>